<dbReference type="SUPFAM" id="SSF160113">
    <property type="entry name" value="YegP-like"/>
    <property type="match status" value="1"/>
</dbReference>
<name>A0ABY3YN16_9FLAO</name>
<evidence type="ECO:0000313" key="1">
    <source>
        <dbReference type="EMBL" id="UNY99224.1"/>
    </source>
</evidence>
<proteinExistence type="predicted"/>
<evidence type="ECO:0000313" key="2">
    <source>
        <dbReference type="Proteomes" id="UP000829476"/>
    </source>
</evidence>
<keyword evidence="2" id="KW-1185">Reference proteome</keyword>
<dbReference type="Gene3D" id="2.30.29.80">
    <property type="match status" value="1"/>
</dbReference>
<accession>A0ABY3YN16</accession>
<reference evidence="1 2" key="1">
    <citation type="journal article" date="2018" name="Int. J. Syst. Evol. Microbiol.">
        <title>Zhouia spongiae sp. nov., isolated from a marine sponge.</title>
        <authorList>
            <person name="Zhuang L."/>
            <person name="Lin B."/>
            <person name="Qin F."/>
            <person name="Luo L."/>
        </authorList>
    </citation>
    <scope>NUCLEOTIDE SEQUENCE [LARGE SCALE GENOMIC DNA]</scope>
    <source>
        <strain evidence="1 2">HN-Y44</strain>
    </source>
</reference>
<dbReference type="InterPro" id="IPR036913">
    <property type="entry name" value="YegP-like_sf"/>
</dbReference>
<protein>
    <submittedName>
        <fullName evidence="1">DUF1508 domain-containing protein</fullName>
    </submittedName>
</protein>
<dbReference type="EMBL" id="CP094326">
    <property type="protein sequence ID" value="UNY99224.1"/>
    <property type="molecule type" value="Genomic_DNA"/>
</dbReference>
<sequence>MAMFVIRKQTNGQYNFIFTSRKGDPVLTSINCKQKSDCKMILKAVLENIEVFTFTKKNPGPRKFLYRLSKGGLVLATSRTYTTELQVHKAVDYLLSRIPEAEVLDFSDDDHLFSDS</sequence>
<dbReference type="RefSeq" id="WP_242937624.1">
    <property type="nucleotide sequence ID" value="NZ_CP094326.1"/>
</dbReference>
<gene>
    <name evidence="1" type="ORF">MQE36_02500</name>
</gene>
<organism evidence="1 2">
    <name type="scientific">Zhouia spongiae</name>
    <dbReference type="NCBI Taxonomy" id="2202721"/>
    <lineage>
        <taxon>Bacteria</taxon>
        <taxon>Pseudomonadati</taxon>
        <taxon>Bacteroidota</taxon>
        <taxon>Flavobacteriia</taxon>
        <taxon>Flavobacteriales</taxon>
        <taxon>Flavobacteriaceae</taxon>
        <taxon>Zhouia</taxon>
    </lineage>
</organism>
<dbReference type="Proteomes" id="UP000829476">
    <property type="component" value="Chromosome"/>
</dbReference>